<dbReference type="InterPro" id="IPR017452">
    <property type="entry name" value="GPCR_Rhodpsn_7TM"/>
</dbReference>
<gene>
    <name evidence="13" type="ORF">NEMVEDRAFT_v1g34108</name>
</gene>
<dbReference type="SUPFAM" id="SSF81321">
    <property type="entry name" value="Family A G protein-coupled receptor-like"/>
    <property type="match status" value="1"/>
</dbReference>
<dbReference type="FunCoup" id="A7RMT4">
    <property type="interactions" value="146"/>
</dbReference>
<feature type="domain" description="G-protein coupled receptors family 1 profile" evidence="12">
    <location>
        <begin position="9"/>
        <end position="278"/>
    </location>
</feature>
<feature type="transmembrane region" description="Helical" evidence="11">
    <location>
        <begin position="114"/>
        <end position="131"/>
    </location>
</feature>
<dbReference type="CDD" id="cd14967">
    <property type="entry name" value="7tmA_amine_R-like"/>
    <property type="match status" value="1"/>
</dbReference>
<keyword evidence="2" id="KW-1003">Cell membrane</keyword>
<dbReference type="InterPro" id="IPR000276">
    <property type="entry name" value="GPCR_Rhodpsn"/>
</dbReference>
<dbReference type="GO" id="GO:0071880">
    <property type="term" value="P:adenylate cyclase-activating adrenergic receptor signaling pathway"/>
    <property type="evidence" value="ECO:0000318"/>
    <property type="project" value="GO_Central"/>
</dbReference>
<evidence type="ECO:0000313" key="14">
    <source>
        <dbReference type="Proteomes" id="UP000001593"/>
    </source>
</evidence>
<dbReference type="PRINTS" id="PR00237">
    <property type="entry name" value="GPCRRHODOPSN"/>
</dbReference>
<evidence type="ECO:0000256" key="2">
    <source>
        <dbReference type="ARBA" id="ARBA00022475"/>
    </source>
</evidence>
<keyword evidence="4 11" id="KW-1133">Transmembrane helix</keyword>
<evidence type="ECO:0000256" key="8">
    <source>
        <dbReference type="ARBA" id="ARBA00023170"/>
    </source>
</evidence>
<comment type="similarity">
    <text evidence="10">Belongs to the G-protein coupled receptor 1 family.</text>
</comment>
<keyword evidence="9 10" id="KW-0807">Transducer</keyword>
<keyword evidence="6 11" id="KW-0472">Membrane</keyword>
<feature type="transmembrane region" description="Helical" evidence="11">
    <location>
        <begin position="71"/>
        <end position="93"/>
    </location>
</feature>
<evidence type="ECO:0000313" key="13">
    <source>
        <dbReference type="EMBL" id="EDO47155.1"/>
    </source>
</evidence>
<feature type="non-terminal residue" evidence="13">
    <location>
        <position position="1"/>
    </location>
</feature>
<protein>
    <recommendedName>
        <fullName evidence="12">G-protein coupled receptors family 1 profile domain-containing protein</fullName>
    </recommendedName>
</protein>
<dbReference type="InParanoid" id="A7RMT4"/>
<accession>A7RMT4</accession>
<dbReference type="HOGENOM" id="CLU_009579_11_5_1"/>
<dbReference type="PROSITE" id="PS50262">
    <property type="entry name" value="G_PROTEIN_RECEP_F1_2"/>
    <property type="match status" value="1"/>
</dbReference>
<keyword evidence="14" id="KW-1185">Reference proteome</keyword>
<feature type="transmembrane region" description="Helical" evidence="11">
    <location>
        <begin position="6"/>
        <end position="23"/>
    </location>
</feature>
<reference evidence="13 14" key="1">
    <citation type="journal article" date="2007" name="Science">
        <title>Sea anemone genome reveals ancestral eumetazoan gene repertoire and genomic organization.</title>
        <authorList>
            <person name="Putnam N.H."/>
            <person name="Srivastava M."/>
            <person name="Hellsten U."/>
            <person name="Dirks B."/>
            <person name="Chapman J."/>
            <person name="Salamov A."/>
            <person name="Terry A."/>
            <person name="Shapiro H."/>
            <person name="Lindquist E."/>
            <person name="Kapitonov V.V."/>
            <person name="Jurka J."/>
            <person name="Genikhovich G."/>
            <person name="Grigoriev I.V."/>
            <person name="Lucas S.M."/>
            <person name="Steele R.E."/>
            <person name="Finnerty J.R."/>
            <person name="Technau U."/>
            <person name="Martindale M.Q."/>
            <person name="Rokhsar D.S."/>
        </authorList>
    </citation>
    <scope>NUCLEOTIDE SEQUENCE [LARGE SCALE GENOMIC DNA]</scope>
    <source>
        <strain evidence="14">CH2 X CH6</strain>
    </source>
</reference>
<dbReference type="eggNOG" id="KOG3656">
    <property type="taxonomic scope" value="Eukaryota"/>
</dbReference>
<keyword evidence="5 10" id="KW-0297">G-protein coupled receptor</keyword>
<keyword evidence="3 10" id="KW-0812">Transmembrane</keyword>
<dbReference type="Gene3D" id="1.20.1070.10">
    <property type="entry name" value="Rhodopsin 7-helix transmembrane proteins"/>
    <property type="match status" value="1"/>
</dbReference>
<evidence type="ECO:0000256" key="11">
    <source>
        <dbReference type="SAM" id="Phobius"/>
    </source>
</evidence>
<evidence type="ECO:0000256" key="10">
    <source>
        <dbReference type="RuleBase" id="RU000688"/>
    </source>
</evidence>
<dbReference type="Proteomes" id="UP000001593">
    <property type="component" value="Unassembled WGS sequence"/>
</dbReference>
<evidence type="ECO:0000256" key="9">
    <source>
        <dbReference type="ARBA" id="ARBA00023224"/>
    </source>
</evidence>
<dbReference type="PhylomeDB" id="A7RMT4"/>
<feature type="transmembrane region" description="Helical" evidence="11">
    <location>
        <begin position="224"/>
        <end position="247"/>
    </location>
</feature>
<dbReference type="Pfam" id="PF00001">
    <property type="entry name" value="7tm_1"/>
    <property type="match status" value="1"/>
</dbReference>
<organism evidence="13 14">
    <name type="scientific">Nematostella vectensis</name>
    <name type="common">Starlet sea anemone</name>
    <dbReference type="NCBI Taxonomy" id="45351"/>
    <lineage>
        <taxon>Eukaryota</taxon>
        <taxon>Metazoa</taxon>
        <taxon>Cnidaria</taxon>
        <taxon>Anthozoa</taxon>
        <taxon>Hexacorallia</taxon>
        <taxon>Actiniaria</taxon>
        <taxon>Edwardsiidae</taxon>
        <taxon>Nematostella</taxon>
    </lineage>
</organism>
<evidence type="ECO:0000256" key="4">
    <source>
        <dbReference type="ARBA" id="ARBA00022989"/>
    </source>
</evidence>
<feature type="transmembrane region" description="Helical" evidence="11">
    <location>
        <begin position="162"/>
        <end position="183"/>
    </location>
</feature>
<evidence type="ECO:0000256" key="7">
    <source>
        <dbReference type="ARBA" id="ARBA00023157"/>
    </source>
</evidence>
<evidence type="ECO:0000259" key="12">
    <source>
        <dbReference type="PROSITE" id="PS50262"/>
    </source>
</evidence>
<dbReference type="GO" id="GO:0005886">
    <property type="term" value="C:plasma membrane"/>
    <property type="evidence" value="ECO:0000318"/>
    <property type="project" value="GO_Central"/>
</dbReference>
<evidence type="ECO:0000256" key="1">
    <source>
        <dbReference type="ARBA" id="ARBA00004651"/>
    </source>
</evidence>
<keyword evidence="7" id="KW-1015">Disulfide bond</keyword>
<dbReference type="EMBL" id="DS469521">
    <property type="protein sequence ID" value="EDO47155.1"/>
    <property type="molecule type" value="Genomic_DNA"/>
</dbReference>
<dbReference type="STRING" id="45351.A7RMT4"/>
<feature type="transmembrane region" description="Helical" evidence="11">
    <location>
        <begin position="30"/>
        <end position="51"/>
    </location>
</feature>
<dbReference type="PANTHER" id="PTHR24248:SF199">
    <property type="entry name" value="IP13425P-RELATED"/>
    <property type="match status" value="1"/>
</dbReference>
<dbReference type="PANTHER" id="PTHR24248">
    <property type="entry name" value="ADRENERGIC RECEPTOR-RELATED G-PROTEIN COUPLED RECEPTOR"/>
    <property type="match status" value="1"/>
</dbReference>
<dbReference type="OMA" id="TITNWRW"/>
<dbReference type="GO" id="GO:0004993">
    <property type="term" value="F:G protein-coupled serotonin receptor activity"/>
    <property type="evidence" value="ECO:0007669"/>
    <property type="project" value="UniProtKB-ARBA"/>
</dbReference>
<evidence type="ECO:0000256" key="3">
    <source>
        <dbReference type="ARBA" id="ARBA00022692"/>
    </source>
</evidence>
<proteinExistence type="inferred from homology"/>
<dbReference type="GO" id="GO:0043410">
    <property type="term" value="P:positive regulation of MAPK cascade"/>
    <property type="evidence" value="ECO:0000318"/>
    <property type="project" value="GO_Central"/>
</dbReference>
<comment type="subcellular location">
    <subcellularLocation>
        <location evidence="1">Cell membrane</location>
        <topology evidence="1">Multi-pass membrane protein</topology>
    </subcellularLocation>
</comment>
<name>A7RMT4_NEMVE</name>
<feature type="non-terminal residue" evidence="13">
    <location>
        <position position="292"/>
    </location>
</feature>
<keyword evidence="8 10" id="KW-0675">Receptor</keyword>
<dbReference type="GO" id="GO:0004930">
    <property type="term" value="F:G protein-coupled receptor activity"/>
    <property type="evidence" value="ECO:0000318"/>
    <property type="project" value="GO_Central"/>
</dbReference>
<dbReference type="AlphaFoldDB" id="A7RMT4"/>
<feature type="transmembrane region" description="Helical" evidence="11">
    <location>
        <begin position="259"/>
        <end position="280"/>
    </location>
</feature>
<evidence type="ECO:0000256" key="6">
    <source>
        <dbReference type="ARBA" id="ARBA00023136"/>
    </source>
</evidence>
<dbReference type="PROSITE" id="PS00237">
    <property type="entry name" value="G_PROTEIN_RECEP_F1_1"/>
    <property type="match status" value="1"/>
</dbReference>
<evidence type="ECO:0000256" key="5">
    <source>
        <dbReference type="ARBA" id="ARBA00023040"/>
    </source>
</evidence>
<sequence>VIIIAAGVGNVLVCVAFSMSPILRKSPTNYFILSLAVSDLITATLCVPFDVDQTITNWRWNHGSFACSVWTTVYLIAVPSSILSLLAVSVDRYKALRDPLNRFRQTRFMTRKKACIIIGLLWTYSLLFAILPEIGWRLYENNVIDNVCYFNTPREYSILNSFLNFVLPVLVMCVLYLQIYFIARTVKSTPRLVSDNSFSDSSDECERRRVQRCIRKRIKTTKNILLVVCTFFFCWMPFTSFSLVSMFCTKCYYNAPEELSTIFLILGYSNSAMNPYLYAFRNQKYKETFSKL</sequence>